<dbReference type="OrthoDB" id="372143at2157"/>
<dbReference type="RefSeq" id="WP_147662061.1">
    <property type="nucleotide sequence ID" value="NZ_CP042905.2"/>
</dbReference>
<proteinExistence type="predicted"/>
<reference evidence="2 3" key="2">
    <citation type="journal article" date="2024" name="Int. J. Syst. Evol. Microbiol.">
        <title>Promethearchaeum syntrophicum gen. nov., sp. nov., an anaerobic, obligately syntrophic archaeon, the first isolate of the lineage 'Asgard' archaea, and proposal of the new archaeal phylum Promethearchaeota phyl. nov. and kingdom Promethearchaeati regn. nov.</title>
        <authorList>
            <person name="Imachi H."/>
            <person name="Nobu M.K."/>
            <person name="Kato S."/>
            <person name="Takaki Y."/>
            <person name="Miyazaki M."/>
            <person name="Miyata M."/>
            <person name="Ogawara M."/>
            <person name="Saito Y."/>
            <person name="Sakai S."/>
            <person name="Tahara Y.O."/>
            <person name="Takano Y."/>
            <person name="Tasumi E."/>
            <person name="Uematsu K."/>
            <person name="Yoshimura T."/>
            <person name="Itoh T."/>
            <person name="Ohkuma M."/>
            <person name="Takai K."/>
        </authorList>
    </citation>
    <scope>NUCLEOTIDE SEQUENCE [LARGE SCALE GENOMIC DNA]</scope>
    <source>
        <strain evidence="2 3">MK-D1</strain>
    </source>
</reference>
<organism evidence="2 3">
    <name type="scientific">Promethearchaeum syntrophicum</name>
    <dbReference type="NCBI Taxonomy" id="2594042"/>
    <lineage>
        <taxon>Archaea</taxon>
        <taxon>Promethearchaeati</taxon>
        <taxon>Promethearchaeota</taxon>
        <taxon>Promethearchaeia</taxon>
        <taxon>Promethearchaeales</taxon>
        <taxon>Promethearchaeaceae</taxon>
        <taxon>Promethearchaeum</taxon>
    </lineage>
</organism>
<dbReference type="InterPro" id="IPR050312">
    <property type="entry name" value="IolE/XylAMocC-like"/>
</dbReference>
<dbReference type="Proteomes" id="UP000321408">
    <property type="component" value="Chromosome"/>
</dbReference>
<protein>
    <submittedName>
        <fullName evidence="2">Sugar phosphate isomerase/epimerase family protein</fullName>
    </submittedName>
</protein>
<evidence type="ECO:0000313" key="2">
    <source>
        <dbReference type="EMBL" id="QEE15140.1"/>
    </source>
</evidence>
<dbReference type="InterPro" id="IPR013022">
    <property type="entry name" value="Xyl_isomerase-like_TIM-brl"/>
</dbReference>
<dbReference type="Gene3D" id="3.20.20.150">
    <property type="entry name" value="Divalent-metal-dependent TIM barrel enzymes"/>
    <property type="match status" value="1"/>
</dbReference>
<dbReference type="InterPro" id="IPR036237">
    <property type="entry name" value="Xyl_isomerase-like_sf"/>
</dbReference>
<gene>
    <name evidence="2" type="ORF">DSAG12_00963</name>
</gene>
<keyword evidence="2" id="KW-0413">Isomerase</keyword>
<dbReference type="KEGG" id="psyt:DSAG12_00963"/>
<keyword evidence="3" id="KW-1185">Reference proteome</keyword>
<reference evidence="2 3" key="1">
    <citation type="journal article" date="2020" name="Nature">
        <title>Isolation of an archaeon at the prokaryote-eukaryote interface.</title>
        <authorList>
            <person name="Imachi H."/>
            <person name="Nobu M.K."/>
            <person name="Nakahara N."/>
            <person name="Morono Y."/>
            <person name="Ogawara M."/>
            <person name="Takaki Y."/>
            <person name="Takano Y."/>
            <person name="Uematsu K."/>
            <person name="Ikuta T."/>
            <person name="Ito M."/>
            <person name="Matsui Y."/>
            <person name="Miyazaki M."/>
            <person name="Murata K."/>
            <person name="Saito Y."/>
            <person name="Sakai S."/>
            <person name="Song C."/>
            <person name="Tasumi E."/>
            <person name="Yamanaka Y."/>
            <person name="Yamaguchi T."/>
            <person name="Kamagata Y."/>
            <person name="Tamaki H."/>
            <person name="Takai K."/>
        </authorList>
    </citation>
    <scope>NUCLEOTIDE SEQUENCE [LARGE SCALE GENOMIC DNA]</scope>
    <source>
        <strain evidence="2 3">MK-D1</strain>
    </source>
</reference>
<evidence type="ECO:0000259" key="1">
    <source>
        <dbReference type="Pfam" id="PF01261"/>
    </source>
</evidence>
<accession>A0A5B9D8P1</accession>
<dbReference type="EMBL" id="CP042905">
    <property type="protein sequence ID" value="QEE15140.1"/>
    <property type="molecule type" value="Genomic_DNA"/>
</dbReference>
<dbReference type="GO" id="GO:0016853">
    <property type="term" value="F:isomerase activity"/>
    <property type="evidence" value="ECO:0007669"/>
    <property type="project" value="UniProtKB-KW"/>
</dbReference>
<dbReference type="GeneID" id="41328962"/>
<dbReference type="Pfam" id="PF01261">
    <property type="entry name" value="AP_endonuc_2"/>
    <property type="match status" value="1"/>
</dbReference>
<dbReference type="PANTHER" id="PTHR12110">
    <property type="entry name" value="HYDROXYPYRUVATE ISOMERASE"/>
    <property type="match status" value="1"/>
</dbReference>
<sequence length="276" mass="32326">MNIWKKIEKKVSFHAVYEKSIIEALNYAKNNNFTGIQLAVESPHFSFEHLSHEKRVDIKNFCINNGLYINIHAPDGISLFNTNHQLQNGIFEYFKELFKFAKDISSQLVTIHLGTMTDFPTDSLPELKYPEEDIKLYRNSLKENLNRLISLIDGQFILSIENYRVDSFTLDVLQSFIKNKKCWLCYDVAKAHYDKHHNNFEVYQFFQDNQKSIKQVHLHDVNENGRAHRVIGSGIIDFNEMMIKIKESPVIDYCIEVRPHSKALESLRNLKQILNS</sequence>
<evidence type="ECO:0000313" key="3">
    <source>
        <dbReference type="Proteomes" id="UP000321408"/>
    </source>
</evidence>
<feature type="domain" description="Xylose isomerase-like TIM barrel" evidence="1">
    <location>
        <begin position="26"/>
        <end position="271"/>
    </location>
</feature>
<dbReference type="AlphaFoldDB" id="A0A5B9D8P1"/>
<name>A0A5B9D8P1_9ARCH</name>
<dbReference type="SUPFAM" id="SSF51658">
    <property type="entry name" value="Xylose isomerase-like"/>
    <property type="match status" value="1"/>
</dbReference>